<evidence type="ECO:0000313" key="3">
    <source>
        <dbReference type="Proteomes" id="UP000827892"/>
    </source>
</evidence>
<dbReference type="PANTHER" id="PTHR36956">
    <property type="entry name" value="UTERINE LUMIN EXPRESSED/LOCAILIZED-RELATED"/>
    <property type="match status" value="1"/>
</dbReference>
<sequence>MRLICLLFLLISLLESAPSTSECKYESFKAKTCLKFITADVEKIGPKEEFDAKKSKFQDFFTCLGEPKCEHSRMLLKIEKTYMDIMERFSEIHSCLGNRTYERHKHTCNYKEKLLNRKDPKFAECMIEKVGKDEKCSSADFEKFKESMKLMPGMFRMMSDYKEKRDEIEKMSDKKNDN</sequence>
<dbReference type="EMBL" id="CP090894">
    <property type="protein sequence ID" value="ULT93624.1"/>
    <property type="molecule type" value="Genomic_DNA"/>
</dbReference>
<proteinExistence type="predicted"/>
<gene>
    <name evidence="2" type="ORF">L3Y34_003252</name>
</gene>
<dbReference type="OMA" id="YMDIMER"/>
<protein>
    <recommendedName>
        <fullName evidence="4">DUF19 domain-containing protein</fullName>
    </recommendedName>
</protein>
<reference evidence="2 3" key="1">
    <citation type="submission" date="2022-05" db="EMBL/GenBank/DDBJ databases">
        <title>Chromosome-level reference genomes for two strains of Caenorhabditis briggsae: an improved platform for comparative genomics.</title>
        <authorList>
            <person name="Stevens L."/>
            <person name="Andersen E.C."/>
        </authorList>
    </citation>
    <scope>NUCLEOTIDE SEQUENCE [LARGE SCALE GENOMIC DNA]</scope>
    <source>
        <strain evidence="2">QX1410_ONT</strain>
        <tissue evidence="2">Whole-organism</tissue>
    </source>
</reference>
<evidence type="ECO:0000313" key="2">
    <source>
        <dbReference type="EMBL" id="ULT93624.1"/>
    </source>
</evidence>
<evidence type="ECO:0008006" key="4">
    <source>
        <dbReference type="Google" id="ProtNLM"/>
    </source>
</evidence>
<organism evidence="2 3">
    <name type="scientific">Caenorhabditis briggsae</name>
    <dbReference type="NCBI Taxonomy" id="6238"/>
    <lineage>
        <taxon>Eukaryota</taxon>
        <taxon>Metazoa</taxon>
        <taxon>Ecdysozoa</taxon>
        <taxon>Nematoda</taxon>
        <taxon>Chromadorea</taxon>
        <taxon>Rhabditida</taxon>
        <taxon>Rhabditina</taxon>
        <taxon>Rhabditomorpha</taxon>
        <taxon>Rhabditoidea</taxon>
        <taxon>Rhabditidae</taxon>
        <taxon>Peloderinae</taxon>
        <taxon>Caenorhabditis</taxon>
    </lineage>
</organism>
<dbReference type="KEGG" id="cbr:CBG_18773"/>
<evidence type="ECO:0000256" key="1">
    <source>
        <dbReference type="SAM" id="SignalP"/>
    </source>
</evidence>
<accession>A0AAE9D306</accession>
<dbReference type="Proteomes" id="UP000827892">
    <property type="component" value="Chromosome IV"/>
</dbReference>
<keyword evidence="1" id="KW-0732">Signal</keyword>
<dbReference type="PANTHER" id="PTHR36956:SF1">
    <property type="entry name" value="DUF19 DOMAIN-CONTAINING PROTEIN"/>
    <property type="match status" value="1"/>
</dbReference>
<feature type="signal peptide" evidence="1">
    <location>
        <begin position="1"/>
        <end position="16"/>
    </location>
</feature>
<feature type="chain" id="PRO_5042151720" description="DUF19 domain-containing protein" evidence="1">
    <location>
        <begin position="17"/>
        <end position="178"/>
    </location>
</feature>
<name>A0AAE9D306_CAEBR</name>
<dbReference type="AlphaFoldDB" id="A0AAE9D306"/>